<dbReference type="AlphaFoldDB" id="A0A451ATK0"/>
<gene>
    <name evidence="1" type="ORF">BECKUNK1418G_GA0071005_107827</name>
    <name evidence="2" type="ORF">BECKUNK1418H_GA0071006_10132</name>
</gene>
<evidence type="ECO:0000313" key="1">
    <source>
        <dbReference type="EMBL" id="VFK66083.1"/>
    </source>
</evidence>
<dbReference type="EMBL" id="CAADGD010000013">
    <property type="protein sequence ID" value="VFK69369.1"/>
    <property type="molecule type" value="Genomic_DNA"/>
</dbReference>
<organism evidence="2">
    <name type="scientific">Candidatus Kentrum sp. UNK</name>
    <dbReference type="NCBI Taxonomy" id="2126344"/>
    <lineage>
        <taxon>Bacteria</taxon>
        <taxon>Pseudomonadati</taxon>
        <taxon>Pseudomonadota</taxon>
        <taxon>Gammaproteobacteria</taxon>
        <taxon>Candidatus Kentrum</taxon>
    </lineage>
</organism>
<evidence type="ECO:0000313" key="2">
    <source>
        <dbReference type="EMBL" id="VFK69369.1"/>
    </source>
</evidence>
<dbReference type="Gene3D" id="3.30.2310.20">
    <property type="entry name" value="RelE-like"/>
    <property type="match status" value="1"/>
</dbReference>
<proteinExistence type="predicted"/>
<dbReference type="EMBL" id="CAADFZ010000078">
    <property type="protein sequence ID" value="VFK66083.1"/>
    <property type="molecule type" value="Genomic_DNA"/>
</dbReference>
<dbReference type="InterPro" id="IPR035093">
    <property type="entry name" value="RelE/ParE_toxin_dom_sf"/>
</dbReference>
<name>A0A451ATK0_9GAMM</name>
<evidence type="ECO:0008006" key="3">
    <source>
        <dbReference type="Google" id="ProtNLM"/>
    </source>
</evidence>
<sequence length="72" mass="8404">MLEKVKFTKEASDEFMESVKWYESAARGLGLGFTDEIGSTIERIKRNPDLYGRITGNIRRIQVNRFRILCFT</sequence>
<accession>A0A451ATK0</accession>
<protein>
    <recommendedName>
        <fullName evidence="3">ParE toxin of type II toxin-antitoxin system, parDE</fullName>
    </recommendedName>
</protein>
<reference evidence="2" key="1">
    <citation type="submission" date="2019-02" db="EMBL/GenBank/DDBJ databases">
        <authorList>
            <person name="Gruber-Vodicka R. H."/>
            <person name="Seah K. B. B."/>
        </authorList>
    </citation>
    <scope>NUCLEOTIDE SEQUENCE</scope>
    <source>
        <strain evidence="2">BECK_BY19</strain>
        <strain evidence="1">BECK_BY8</strain>
    </source>
</reference>